<evidence type="ECO:0000256" key="12">
    <source>
        <dbReference type="ARBA" id="ARBA00044727"/>
    </source>
</evidence>
<evidence type="ECO:0000256" key="9">
    <source>
        <dbReference type="ARBA" id="ARBA00022824"/>
    </source>
</evidence>
<dbReference type="Pfam" id="PF04922">
    <property type="entry name" value="DIE2_ALG10"/>
    <property type="match status" value="1"/>
</dbReference>
<evidence type="ECO:0000256" key="1">
    <source>
        <dbReference type="ARBA" id="ARBA00004477"/>
    </source>
</evidence>
<feature type="transmembrane region" description="Helical" evidence="14">
    <location>
        <begin position="287"/>
        <end position="307"/>
    </location>
</feature>
<evidence type="ECO:0000256" key="14">
    <source>
        <dbReference type="PIRNR" id="PIRNR028810"/>
    </source>
</evidence>
<dbReference type="PANTHER" id="PTHR12989">
    <property type="entry name" value="ALPHA-1,2-GLUCOSYLTRANSFERASE ALG10"/>
    <property type="match status" value="1"/>
</dbReference>
<keyword evidence="10 14" id="KW-1133">Transmembrane helix</keyword>
<evidence type="ECO:0000256" key="10">
    <source>
        <dbReference type="ARBA" id="ARBA00022989"/>
    </source>
</evidence>
<dbReference type="EMBL" id="GEVI01018535">
    <property type="protein sequence ID" value="JAU13785.1"/>
    <property type="molecule type" value="Transcribed_RNA"/>
</dbReference>
<evidence type="ECO:0000256" key="6">
    <source>
        <dbReference type="ARBA" id="ARBA00022676"/>
    </source>
</evidence>
<feature type="transmembrane region" description="Helical" evidence="14">
    <location>
        <begin position="145"/>
        <end position="170"/>
    </location>
</feature>
<proteinExistence type="inferred from homology"/>
<feature type="transmembrane region" description="Helical" evidence="14">
    <location>
        <begin position="364"/>
        <end position="388"/>
    </location>
</feature>
<feature type="transmembrane region" description="Helical" evidence="14">
    <location>
        <begin position="327"/>
        <end position="344"/>
    </location>
</feature>
<dbReference type="InterPro" id="IPR016900">
    <property type="entry name" value="Alg10"/>
</dbReference>
<evidence type="ECO:0000256" key="7">
    <source>
        <dbReference type="ARBA" id="ARBA00022679"/>
    </source>
</evidence>
<name>A0A1J3D106_NOCCA</name>
<evidence type="ECO:0000256" key="3">
    <source>
        <dbReference type="ARBA" id="ARBA00010600"/>
    </source>
</evidence>
<keyword evidence="7 15" id="KW-0808">Transferase</keyword>
<feature type="transmembrane region" description="Helical" evidence="14">
    <location>
        <begin position="67"/>
        <end position="86"/>
    </location>
</feature>
<comment type="function">
    <text evidence="12">Dol-P-Glc:Glc(2)Man(9)GlcNAc(2)-PP-Dol alpha-1,2-glucosyltransferase that operates in the biosynthetic pathway of dolichol-linked oligosaccharides, the glycan precursors employed in protein asparagine (N)-glycosylation. The assembly of dolichol-linked oligosaccharides begins on the cytosolic side of the endoplasmic reticulum membrane and finishes in its lumen. The sequential addition of sugars to dolichol pyrophosphate produces dolichol-linked oligosaccharides containing fourteen sugars, including two GlcNAcs, nine mannoses and three glucoses. Once assembled, the oligosaccharide is transferred from the lipid to nascent proteins by oligosaccharyltransferases. In the lumen of the endoplasmic reticulum, adds the third and last glucose residue from dolichyl phosphate glucose (Dol-P-Glc) onto the lipid-linked oligosaccharide intermediate Glc(2)Man(9)GlcNAc(2)-PP-Dol to produce Glc(3)Man(9)GlcNAc(2)-PP-Dol.</text>
</comment>
<keyword evidence="11 14" id="KW-0472">Membrane</keyword>
<keyword evidence="8 14" id="KW-0812">Transmembrane</keyword>
<dbReference type="EC" id="2.4.1.256" evidence="4 14"/>
<comment type="similarity">
    <text evidence="3 14">Belongs to the ALG10 glucosyltransferase family.</text>
</comment>
<feature type="transmembrane region" description="Helical" evidence="14">
    <location>
        <begin position="408"/>
        <end position="429"/>
    </location>
</feature>
<evidence type="ECO:0000256" key="13">
    <source>
        <dbReference type="ARBA" id="ARBA00048064"/>
    </source>
</evidence>
<reference evidence="15" key="1">
    <citation type="submission" date="2016-07" db="EMBL/GenBank/DDBJ databases">
        <title>De novo transcriptome assembly of four accessions of the metal hyperaccumulator plant Noccaea caerulescens.</title>
        <authorList>
            <person name="Blande D."/>
            <person name="Halimaa P."/>
            <person name="Tervahauta A.I."/>
            <person name="Aarts M.G."/>
            <person name="Karenlampi S.O."/>
        </authorList>
    </citation>
    <scope>NUCLEOTIDE SEQUENCE</scope>
</reference>
<protein>
    <recommendedName>
        <fullName evidence="5 14">Dol-P-Glc:Glc(2)Man(9)GlcNAc(2)-PP-Dol alpha-1,2-glucosyltransferase</fullName>
        <ecNumber evidence="4 14">2.4.1.256</ecNumber>
    </recommendedName>
</protein>
<dbReference type="PANTHER" id="PTHR12989:SF10">
    <property type="entry name" value="DOL-P-GLC:GLC(2)MAN(9)GLCNAC(2)-PP-DOL ALPHA-1,2-GLUCOSYLTRANSFERASE-RELATED"/>
    <property type="match status" value="1"/>
</dbReference>
<evidence type="ECO:0000256" key="2">
    <source>
        <dbReference type="ARBA" id="ARBA00004922"/>
    </source>
</evidence>
<accession>A0A1J3D106</accession>
<evidence type="ECO:0000256" key="8">
    <source>
        <dbReference type="ARBA" id="ARBA00022692"/>
    </source>
</evidence>
<dbReference type="GO" id="GO:0006488">
    <property type="term" value="P:dolichol-linked oligosaccharide biosynthetic process"/>
    <property type="evidence" value="ECO:0007669"/>
    <property type="project" value="UniProtKB-UniRule"/>
</dbReference>
<evidence type="ECO:0000256" key="11">
    <source>
        <dbReference type="ARBA" id="ARBA00023136"/>
    </source>
</evidence>
<keyword evidence="6 14" id="KW-0328">Glycosyltransferase</keyword>
<dbReference type="AlphaFoldDB" id="A0A1J3D106"/>
<evidence type="ECO:0000313" key="15">
    <source>
        <dbReference type="EMBL" id="JAU13785.1"/>
    </source>
</evidence>
<feature type="transmembrane region" description="Helical" evidence="14">
    <location>
        <begin position="107"/>
        <end position="125"/>
    </location>
</feature>
<comment type="pathway">
    <text evidence="2">Protein modification; protein glycosylation.</text>
</comment>
<feature type="transmembrane region" description="Helical" evidence="14">
    <location>
        <begin position="436"/>
        <end position="460"/>
    </location>
</feature>
<sequence>MLVIGGNKMGKLAVAAITSLWVIPMSIIVNNIVPEPYMDEIFHVPQAQQYCYGNLRSWNPMITTPPGLYYLSLAHVASLFPGMLLMNNTTQSFSEACSTSVLRSTNAVLAVLCGVLVYEIIRFLGPNLSDRKATLMALVMSLYPLHWFFTFLYYTDVASLTAFLAMYLACLRRRYMLSALFGSLAIFIRQTNVVWMLFVACSGVIDFTLDSPRQKEKQKVNQDLHQSVDGKGATLRSNLRKRKSDSSSDTRNRFNLGEMVSSTEDTSGLVYDVYALISTSWNMKWSLLFKFSPFVFAGAAFGVFILWNGGIVLGAKEAHVLSPHFAQIMYFSLVSTLFTAPLHFSVDHMRSLFQKLLRNGPLSLLLTLVALIAGFASVHFFSLAHPYLLADNRHYPFYLWRKVINAHWLIKYMLVPVYVYSWFSILTLLAKTRRKIWVLVYFLATFGVLVPTPLIEFRYYTVPFYLFMLHSSVRSRGCATWLLIGTIFVCINVFTMAMFLFRPFKWSHEDGVQRFIW</sequence>
<organism evidence="15">
    <name type="scientific">Noccaea caerulescens</name>
    <name type="common">Alpine penny-cress</name>
    <name type="synonym">Thlaspi caerulescens</name>
    <dbReference type="NCBI Taxonomy" id="107243"/>
    <lineage>
        <taxon>Eukaryota</taxon>
        <taxon>Viridiplantae</taxon>
        <taxon>Streptophyta</taxon>
        <taxon>Embryophyta</taxon>
        <taxon>Tracheophyta</taxon>
        <taxon>Spermatophyta</taxon>
        <taxon>Magnoliopsida</taxon>
        <taxon>eudicotyledons</taxon>
        <taxon>Gunneridae</taxon>
        <taxon>Pentapetalae</taxon>
        <taxon>rosids</taxon>
        <taxon>malvids</taxon>
        <taxon>Brassicales</taxon>
        <taxon>Brassicaceae</taxon>
        <taxon>Coluteocarpeae</taxon>
        <taxon>Noccaea</taxon>
    </lineage>
</organism>
<dbReference type="GO" id="GO:0106073">
    <property type="term" value="F:dolichyl pyrophosphate Glc2Man9GlcNAc2 alpha-1,2-glucosyltransferase activity"/>
    <property type="evidence" value="ECO:0007669"/>
    <property type="project" value="UniProtKB-UniRule"/>
</dbReference>
<comment type="caution">
    <text evidence="14">Lacks conserved residue(s) required for the propagation of feature annotation.</text>
</comment>
<comment type="catalytic activity">
    <reaction evidence="13">
        <text>an alpha-D-Glc-(1-&gt;3)-alpha-D-Glc-(1-&gt;3)-alpha-D-Man-(1-&gt;2)-alpha-D-Man-(1-&gt;2)-alpha-D-Man-(1-&gt;3)-[alpha-D-Man-(1-&gt;2)-alpha-D-Man-(1-&gt;3)-[alpha-D-Man-(1-&gt;2)-alpha-D-Man-(1-&gt;6)]-alpha-D-Man-(1-&gt;6)]-beta-D-Man-(1-&gt;4)-beta-D-GlcNAc-(1-&gt;4)-alpha-D-GlcNAc-diphospho-di-trans,poly-cis-dolichol + a di-trans,poly-cis-dolichyl beta-D-glucosyl phosphate = a alpha-D-Glc-(1-&gt;2)-alpha-D-Glc-(1-&gt;3)-alpha-D-Glc-(1-&gt;3)-alpha-D-Man-(1-&gt;2)-alpha-D-Man-(1-&gt;2)-alpha-D-Man-(1-&gt;3)-[alpha-D-Man-(1-&gt;2)-alpha-D-Man-(1-&gt;3)-[alpha-D-Man-(1-&gt;2)-alpha-D-Man-(1-&gt;6)]-alpha-D-Man-(1-&gt;6)]-beta-D-Man-(1-&gt;4)-beta-D-GlcNAc-(1-&gt;4)-alpha-D-GlcNAc-diphospho-di-trans,poly-cis-dolichol + a di-trans,poly-cis-dolichyl phosphate + H(+)</text>
        <dbReference type="Rhea" id="RHEA:29543"/>
        <dbReference type="Rhea" id="RHEA-COMP:19498"/>
        <dbReference type="Rhea" id="RHEA-COMP:19502"/>
        <dbReference type="Rhea" id="RHEA-COMP:19512"/>
        <dbReference type="Rhea" id="RHEA-COMP:19522"/>
        <dbReference type="ChEBI" id="CHEBI:15378"/>
        <dbReference type="ChEBI" id="CHEBI:57525"/>
        <dbReference type="ChEBI" id="CHEBI:57683"/>
        <dbReference type="ChEBI" id="CHEBI:132522"/>
        <dbReference type="ChEBI" id="CHEBI:132523"/>
        <dbReference type="EC" id="2.4.1.256"/>
    </reaction>
    <physiologicalReaction direction="left-to-right" evidence="13">
        <dbReference type="Rhea" id="RHEA:29544"/>
    </physiologicalReaction>
</comment>
<evidence type="ECO:0000256" key="4">
    <source>
        <dbReference type="ARBA" id="ARBA00011967"/>
    </source>
</evidence>
<gene>
    <name evidence="15" type="ORF">GA_TR15049_c0_g1_i1_g.46304</name>
</gene>
<evidence type="ECO:0000256" key="5">
    <source>
        <dbReference type="ARBA" id="ARBA00018512"/>
    </source>
</evidence>
<dbReference type="PIRSF" id="PIRSF028810">
    <property type="entry name" value="Alpha1_2_glucosyltferase_Alg10"/>
    <property type="match status" value="1"/>
</dbReference>
<keyword evidence="9" id="KW-0256">Endoplasmic reticulum</keyword>
<comment type="subcellular location">
    <subcellularLocation>
        <location evidence="1">Endoplasmic reticulum membrane</location>
        <topology evidence="1">Multi-pass membrane protein</topology>
    </subcellularLocation>
</comment>
<feature type="transmembrane region" description="Helical" evidence="14">
    <location>
        <begin position="12"/>
        <end position="33"/>
    </location>
</feature>
<dbReference type="GO" id="GO:0005789">
    <property type="term" value="C:endoplasmic reticulum membrane"/>
    <property type="evidence" value="ECO:0007669"/>
    <property type="project" value="UniProtKB-SubCell"/>
</dbReference>
<feature type="transmembrane region" description="Helical" evidence="14">
    <location>
        <begin position="480"/>
        <end position="501"/>
    </location>
</feature>